<dbReference type="EMBL" id="GGEC01061842">
    <property type="protein sequence ID" value="MBX42326.1"/>
    <property type="molecule type" value="Transcribed_RNA"/>
</dbReference>
<sequence>MLPLNFDLRFFKKPTCFLMHVSSTSVLFLISCLSNDIALSSRMEIKHRHVSFL</sequence>
<reference evidence="1" key="1">
    <citation type="submission" date="2018-02" db="EMBL/GenBank/DDBJ databases">
        <title>Rhizophora mucronata_Transcriptome.</title>
        <authorList>
            <person name="Meera S.P."/>
            <person name="Sreeshan A."/>
            <person name="Augustine A."/>
        </authorList>
    </citation>
    <scope>NUCLEOTIDE SEQUENCE</scope>
    <source>
        <tissue evidence="1">Leaf</tissue>
    </source>
</reference>
<evidence type="ECO:0000313" key="1">
    <source>
        <dbReference type="EMBL" id="MBX42326.1"/>
    </source>
</evidence>
<protein>
    <submittedName>
        <fullName evidence="1">Uncharacterized protein</fullName>
    </submittedName>
</protein>
<name>A0A2P2NIL1_RHIMU</name>
<accession>A0A2P2NIL1</accession>
<organism evidence="1">
    <name type="scientific">Rhizophora mucronata</name>
    <name type="common">Asiatic mangrove</name>
    <dbReference type="NCBI Taxonomy" id="61149"/>
    <lineage>
        <taxon>Eukaryota</taxon>
        <taxon>Viridiplantae</taxon>
        <taxon>Streptophyta</taxon>
        <taxon>Embryophyta</taxon>
        <taxon>Tracheophyta</taxon>
        <taxon>Spermatophyta</taxon>
        <taxon>Magnoliopsida</taxon>
        <taxon>eudicotyledons</taxon>
        <taxon>Gunneridae</taxon>
        <taxon>Pentapetalae</taxon>
        <taxon>rosids</taxon>
        <taxon>fabids</taxon>
        <taxon>Malpighiales</taxon>
        <taxon>Rhizophoraceae</taxon>
        <taxon>Rhizophora</taxon>
    </lineage>
</organism>
<proteinExistence type="predicted"/>
<dbReference type="AlphaFoldDB" id="A0A2P2NIL1"/>